<dbReference type="Pfam" id="PF02518">
    <property type="entry name" value="HATPase_c"/>
    <property type="match status" value="1"/>
</dbReference>
<dbReference type="GO" id="GO:0000155">
    <property type="term" value="F:phosphorelay sensor kinase activity"/>
    <property type="evidence" value="ECO:0007669"/>
    <property type="project" value="InterPro"/>
</dbReference>
<dbReference type="InterPro" id="IPR003594">
    <property type="entry name" value="HATPase_dom"/>
</dbReference>
<reference evidence="6" key="2">
    <citation type="submission" date="2021-04" db="EMBL/GenBank/DDBJ databases">
        <authorList>
            <person name="Gilroy R."/>
        </authorList>
    </citation>
    <scope>NUCLEOTIDE SEQUENCE</scope>
    <source>
        <strain evidence="6">ChiBcec16-3735</strain>
    </source>
</reference>
<evidence type="ECO:0000256" key="1">
    <source>
        <dbReference type="ARBA" id="ARBA00004370"/>
    </source>
</evidence>
<proteinExistence type="predicted"/>
<dbReference type="InterPro" id="IPR050640">
    <property type="entry name" value="Bact_2-comp_sensor_kinase"/>
</dbReference>
<comment type="subcellular location">
    <subcellularLocation>
        <location evidence="1">Membrane</location>
    </subcellularLocation>
</comment>
<dbReference type="Gene3D" id="3.30.565.10">
    <property type="entry name" value="Histidine kinase-like ATPase, C-terminal domain"/>
    <property type="match status" value="1"/>
</dbReference>
<reference evidence="6" key="1">
    <citation type="journal article" date="2021" name="PeerJ">
        <title>Extensive microbial diversity within the chicken gut microbiome revealed by metagenomics and culture.</title>
        <authorList>
            <person name="Gilroy R."/>
            <person name="Ravi A."/>
            <person name="Getino M."/>
            <person name="Pursley I."/>
            <person name="Horton D.L."/>
            <person name="Alikhan N.F."/>
            <person name="Baker D."/>
            <person name="Gharbi K."/>
            <person name="Hall N."/>
            <person name="Watson M."/>
            <person name="Adriaenssens E.M."/>
            <person name="Foster-Nyarko E."/>
            <person name="Jarju S."/>
            <person name="Secka A."/>
            <person name="Antonio M."/>
            <person name="Oren A."/>
            <person name="Chaudhuri R.R."/>
            <person name="La Ragione R."/>
            <person name="Hildebrand F."/>
            <person name="Pallen M.J."/>
        </authorList>
    </citation>
    <scope>NUCLEOTIDE SEQUENCE</scope>
    <source>
        <strain evidence="6">ChiBcec16-3735</strain>
    </source>
</reference>
<comment type="caution">
    <text evidence="6">The sequence shown here is derived from an EMBL/GenBank/DDBJ whole genome shotgun (WGS) entry which is preliminary data.</text>
</comment>
<dbReference type="Proteomes" id="UP000824065">
    <property type="component" value="Unassembled WGS sequence"/>
</dbReference>
<dbReference type="GO" id="GO:0016020">
    <property type="term" value="C:membrane"/>
    <property type="evidence" value="ECO:0007669"/>
    <property type="project" value="UniProtKB-SubCell"/>
</dbReference>
<dbReference type="AlphaFoldDB" id="A0A9D2FGK3"/>
<dbReference type="PANTHER" id="PTHR34220">
    <property type="entry name" value="SENSOR HISTIDINE KINASE YPDA"/>
    <property type="match status" value="1"/>
</dbReference>
<dbReference type="Pfam" id="PF00672">
    <property type="entry name" value="HAMP"/>
    <property type="match status" value="1"/>
</dbReference>
<evidence type="ECO:0000256" key="2">
    <source>
        <dbReference type="ARBA" id="ARBA00022553"/>
    </source>
</evidence>
<dbReference type="Pfam" id="PF06580">
    <property type="entry name" value="His_kinase"/>
    <property type="match status" value="1"/>
</dbReference>
<dbReference type="SMART" id="SM00304">
    <property type="entry name" value="HAMP"/>
    <property type="match status" value="1"/>
</dbReference>
<evidence type="ECO:0000256" key="4">
    <source>
        <dbReference type="ARBA" id="ARBA00022777"/>
    </source>
</evidence>
<keyword evidence="4 6" id="KW-0418">Kinase</keyword>
<dbReference type="InterPro" id="IPR036890">
    <property type="entry name" value="HATPase_C_sf"/>
</dbReference>
<organism evidence="6 7">
    <name type="scientific">Candidatus Faecalibacterium gallistercoris</name>
    <dbReference type="NCBI Taxonomy" id="2838579"/>
    <lineage>
        <taxon>Bacteria</taxon>
        <taxon>Bacillati</taxon>
        <taxon>Bacillota</taxon>
        <taxon>Clostridia</taxon>
        <taxon>Eubacteriales</taxon>
        <taxon>Oscillospiraceae</taxon>
        <taxon>Faecalibacterium</taxon>
    </lineage>
</organism>
<evidence type="ECO:0000313" key="7">
    <source>
        <dbReference type="Proteomes" id="UP000824065"/>
    </source>
</evidence>
<dbReference type="SUPFAM" id="SSF158472">
    <property type="entry name" value="HAMP domain-like"/>
    <property type="match status" value="1"/>
</dbReference>
<evidence type="ECO:0000259" key="5">
    <source>
        <dbReference type="PROSITE" id="PS50885"/>
    </source>
</evidence>
<gene>
    <name evidence="6" type="ORF">H9725_07320</name>
</gene>
<evidence type="ECO:0000313" key="6">
    <source>
        <dbReference type="EMBL" id="HIZ58374.1"/>
    </source>
</evidence>
<keyword evidence="3" id="KW-0808">Transferase</keyword>
<dbReference type="CDD" id="cd06225">
    <property type="entry name" value="HAMP"/>
    <property type="match status" value="1"/>
</dbReference>
<protein>
    <submittedName>
        <fullName evidence="6">Sensor histidine kinase</fullName>
    </submittedName>
</protein>
<dbReference type="PANTHER" id="PTHR34220:SF7">
    <property type="entry name" value="SENSOR HISTIDINE KINASE YPDA"/>
    <property type="match status" value="1"/>
</dbReference>
<feature type="domain" description="HAMP" evidence="5">
    <location>
        <begin position="309"/>
        <end position="365"/>
    </location>
</feature>
<dbReference type="PROSITE" id="PS50885">
    <property type="entry name" value="HAMP"/>
    <property type="match status" value="1"/>
</dbReference>
<accession>A0A9D2FGK3</accession>
<dbReference type="InterPro" id="IPR003660">
    <property type="entry name" value="HAMP_dom"/>
</dbReference>
<dbReference type="SUPFAM" id="SSF55874">
    <property type="entry name" value="ATPase domain of HSP90 chaperone/DNA topoisomerase II/histidine kinase"/>
    <property type="match status" value="1"/>
</dbReference>
<dbReference type="EMBL" id="DXBJ01000050">
    <property type="protein sequence ID" value="HIZ58374.1"/>
    <property type="molecule type" value="Genomic_DNA"/>
</dbReference>
<dbReference type="Gene3D" id="6.10.340.10">
    <property type="match status" value="1"/>
</dbReference>
<dbReference type="InterPro" id="IPR010559">
    <property type="entry name" value="Sig_transdc_His_kin_internal"/>
</dbReference>
<evidence type="ECO:0000256" key="3">
    <source>
        <dbReference type="ARBA" id="ARBA00022679"/>
    </source>
</evidence>
<keyword evidence="2" id="KW-0597">Phosphoprotein</keyword>
<sequence>MLRRMKKRFLDWPLAQKFVFVFSLMTLLSGALMVGALHLGLSVFEEKFYEKSLQELDFFLQRVDGDIQEVDTLTRSIAVDSAVQQQLGELAAADPETAAYYYLLTGVRPLLLEKLYQSRQLSSIRYTDLYGHTLTIGEEMPDPAPEHGAQMEALLEQKAGGFALLPPVDADYPYLLCGRAILQSKNVSLAPLGTVIAALDVGALLDGEIGSLSTPPSELYLYSGGQLVYSSSGAAFTLPESGQGYRISTLGGKKYFLCWMTSRLTGMRLCSVFDYNQIYGQTSAARNALIAGECAILLLFAWVLLRMARFVTRPIHTLSEAVQVVEGGDFAAARALLPADPAGDEVGALTREFDVMLRQIDTLIHENYEKQLMLQETRYKMLQAQINPHFLYNTLSTLNWLVRAGDREDACRMIVSLGDILRAALSPRDNSTAAADVQLARSYIDIQQLRYKNRAVFTLTAEGDLEHWYLPHFTLQPLVENAIHYGVEQSETICHVDVCAVAAGGMLTLTVHNTGAPVPLERLAAIRAFTVKPQGHGIGLKNIYERLAMLYRDFTFDFDSTAQAGTTVRIVLRQEERREESI</sequence>
<name>A0A9D2FGK3_9FIRM</name>